<accession>X0YYN3</accession>
<evidence type="ECO:0000313" key="1">
    <source>
        <dbReference type="EMBL" id="GAG51592.1"/>
    </source>
</evidence>
<sequence length="184" mass="19587">MAIPPPTPGVPFDIPYAGVQMNLTGAASPYTMNMPAGVDSAIPTGIRNVSDAILAVTFNAAAGQYFWDYRTQTQVATTIMIIEEGGSAMFVYFADLGWAPFLVEPATITELWAATPIVGIGVPSVIQWTFQPLFPAQTPYFYTEAAGVFTYAPGISLSTDVSITVEMDFNAAAGNTDATYSVDF</sequence>
<organism evidence="1">
    <name type="scientific">marine sediment metagenome</name>
    <dbReference type="NCBI Taxonomy" id="412755"/>
    <lineage>
        <taxon>unclassified sequences</taxon>
        <taxon>metagenomes</taxon>
        <taxon>ecological metagenomes</taxon>
    </lineage>
</organism>
<name>X0YYN3_9ZZZZ</name>
<reference evidence="1" key="1">
    <citation type="journal article" date="2014" name="Front. Microbiol.">
        <title>High frequency of phylogenetically diverse reductive dehalogenase-homologous genes in deep subseafloor sedimentary metagenomes.</title>
        <authorList>
            <person name="Kawai M."/>
            <person name="Futagami T."/>
            <person name="Toyoda A."/>
            <person name="Takaki Y."/>
            <person name="Nishi S."/>
            <person name="Hori S."/>
            <person name="Arai W."/>
            <person name="Tsubouchi T."/>
            <person name="Morono Y."/>
            <person name="Uchiyama I."/>
            <person name="Ito T."/>
            <person name="Fujiyama A."/>
            <person name="Inagaki F."/>
            <person name="Takami H."/>
        </authorList>
    </citation>
    <scope>NUCLEOTIDE SEQUENCE</scope>
    <source>
        <strain evidence="1">Expedition CK06-06</strain>
    </source>
</reference>
<gene>
    <name evidence="1" type="ORF">S01H1_81018</name>
</gene>
<dbReference type="AlphaFoldDB" id="X0YYN3"/>
<proteinExistence type="predicted"/>
<protein>
    <submittedName>
        <fullName evidence="1">Uncharacterized protein</fullName>
    </submittedName>
</protein>
<feature type="non-terminal residue" evidence="1">
    <location>
        <position position="184"/>
    </location>
</feature>
<dbReference type="EMBL" id="BARS01054779">
    <property type="protein sequence ID" value="GAG51592.1"/>
    <property type="molecule type" value="Genomic_DNA"/>
</dbReference>
<comment type="caution">
    <text evidence="1">The sequence shown here is derived from an EMBL/GenBank/DDBJ whole genome shotgun (WGS) entry which is preliminary data.</text>
</comment>